<feature type="transmembrane region" description="Helical" evidence="2">
    <location>
        <begin position="189"/>
        <end position="211"/>
    </location>
</feature>
<keyword evidence="2" id="KW-1133">Transmembrane helix</keyword>
<evidence type="ECO:0000313" key="3">
    <source>
        <dbReference type="EMBL" id="RDX41154.1"/>
    </source>
</evidence>
<accession>A0A371CLJ8</accession>
<protein>
    <submittedName>
        <fullName evidence="3">Uncharacterized protein</fullName>
    </submittedName>
</protein>
<feature type="compositionally biased region" description="Polar residues" evidence="1">
    <location>
        <begin position="265"/>
        <end position="286"/>
    </location>
</feature>
<feature type="region of interest" description="Disordered" evidence="1">
    <location>
        <begin position="323"/>
        <end position="377"/>
    </location>
</feature>
<dbReference type="OrthoDB" id="2563669at2759"/>
<dbReference type="STRING" id="139420.A0A371CLJ8"/>
<reference evidence="3 4" key="1">
    <citation type="journal article" date="2018" name="Biotechnol. Biofuels">
        <title>Integrative visual omics of the white-rot fungus Polyporus brumalis exposes the biotechnological potential of its oxidative enzymes for delignifying raw plant biomass.</title>
        <authorList>
            <person name="Miyauchi S."/>
            <person name="Rancon A."/>
            <person name="Drula E."/>
            <person name="Hage H."/>
            <person name="Chaduli D."/>
            <person name="Favel A."/>
            <person name="Grisel S."/>
            <person name="Henrissat B."/>
            <person name="Herpoel-Gimbert I."/>
            <person name="Ruiz-Duenas F.J."/>
            <person name="Chevret D."/>
            <person name="Hainaut M."/>
            <person name="Lin J."/>
            <person name="Wang M."/>
            <person name="Pangilinan J."/>
            <person name="Lipzen A."/>
            <person name="Lesage-Meessen L."/>
            <person name="Navarro D."/>
            <person name="Riley R."/>
            <person name="Grigoriev I.V."/>
            <person name="Zhou S."/>
            <person name="Raouche S."/>
            <person name="Rosso M.N."/>
        </authorList>
    </citation>
    <scope>NUCLEOTIDE SEQUENCE [LARGE SCALE GENOMIC DNA]</scope>
    <source>
        <strain evidence="3 4">BRFM 1820</strain>
    </source>
</reference>
<sequence length="377" mass="39944">MNFTVDDADPTFAYSTGWAVQSDTDVDRDEFFQGTYHAATADEASMSFQFQGSAFALYGSKGPGNAKYQVQFDSTVATLDAYADETAFRQELFSHVFSPNGTSAVHLVKVTALLSGDGIKGKWLDVDYITFTSGPGTTSSIGTATSTPPWETEYVPSSQLLPCSLSVPPLLLVPAPCRSCSSPAKTPTVLAILFGVLISIALFILAIFLVLRRIHSRRRARERAFRYGQSSVNPTPSPFGGTRFRSAMSGSAPSGSGIINTVTSVFSQGHGPRSTTPGSPMPSTNYEHMRDMSAPSLSASASQNALEMGSMSLDALSHPAREGAYAQAPAREGAGTPSSPTTARPLISTSPIAWTRQKVGGGHTGDADSLRTDFLQV</sequence>
<dbReference type="EMBL" id="KZ857522">
    <property type="protein sequence ID" value="RDX41154.1"/>
    <property type="molecule type" value="Genomic_DNA"/>
</dbReference>
<keyword evidence="2" id="KW-0472">Membrane</keyword>
<dbReference type="Proteomes" id="UP000256964">
    <property type="component" value="Unassembled WGS sequence"/>
</dbReference>
<feature type="region of interest" description="Disordered" evidence="1">
    <location>
        <begin position="265"/>
        <end position="303"/>
    </location>
</feature>
<keyword evidence="2" id="KW-0812">Transmembrane</keyword>
<evidence type="ECO:0000256" key="1">
    <source>
        <dbReference type="SAM" id="MobiDB-lite"/>
    </source>
</evidence>
<proteinExistence type="predicted"/>
<keyword evidence="4" id="KW-1185">Reference proteome</keyword>
<dbReference type="Gene3D" id="2.60.120.260">
    <property type="entry name" value="Galactose-binding domain-like"/>
    <property type="match status" value="1"/>
</dbReference>
<evidence type="ECO:0000313" key="4">
    <source>
        <dbReference type="Proteomes" id="UP000256964"/>
    </source>
</evidence>
<evidence type="ECO:0000256" key="2">
    <source>
        <dbReference type="SAM" id="Phobius"/>
    </source>
</evidence>
<gene>
    <name evidence="3" type="ORF">OH76DRAFT_1365049</name>
</gene>
<feature type="compositionally biased region" description="Polar residues" evidence="1">
    <location>
        <begin position="336"/>
        <end position="352"/>
    </location>
</feature>
<dbReference type="AlphaFoldDB" id="A0A371CLJ8"/>
<name>A0A371CLJ8_9APHY</name>
<organism evidence="3 4">
    <name type="scientific">Lentinus brumalis</name>
    <dbReference type="NCBI Taxonomy" id="2498619"/>
    <lineage>
        <taxon>Eukaryota</taxon>
        <taxon>Fungi</taxon>
        <taxon>Dikarya</taxon>
        <taxon>Basidiomycota</taxon>
        <taxon>Agaricomycotina</taxon>
        <taxon>Agaricomycetes</taxon>
        <taxon>Polyporales</taxon>
        <taxon>Polyporaceae</taxon>
        <taxon>Lentinus</taxon>
    </lineage>
</organism>